<dbReference type="SUPFAM" id="SSF52980">
    <property type="entry name" value="Restriction endonuclease-like"/>
    <property type="match status" value="1"/>
</dbReference>
<evidence type="ECO:0000256" key="1">
    <source>
        <dbReference type="SAM" id="MobiDB-lite"/>
    </source>
</evidence>
<comment type="caution">
    <text evidence="3">The sequence shown here is derived from an EMBL/GenBank/DDBJ whole genome shotgun (WGS) entry which is preliminary data.</text>
</comment>
<sequence length="182" mass="21309">MSADAWEAHCTNAPSKPPQNVLSPFRGETERGTIKKGGNMQQQHNRARSDELKARRRQLRQKQTKAEKVFWQEVRACRTGYHVRRQHNISAFIVDFYCHEVALIIELDGPIHRYTKDYDRWRQAKLESWGYYVIRYNNNEVLFDRERVLNEVLLFCEVLRISMAVASRTSPCPSPCPSLRSG</sequence>
<dbReference type="InterPro" id="IPR007569">
    <property type="entry name" value="DUF559"/>
</dbReference>
<organism evidence="3 4">
    <name type="scientific">Candidatus Magasanikbacteria bacterium CG10_big_fil_rev_8_21_14_0_10_47_10</name>
    <dbReference type="NCBI Taxonomy" id="1974652"/>
    <lineage>
        <taxon>Bacteria</taxon>
        <taxon>Candidatus Magasanikiibacteriota</taxon>
    </lineage>
</organism>
<reference evidence="4" key="1">
    <citation type="submission" date="2017-09" db="EMBL/GenBank/DDBJ databases">
        <title>Depth-based differentiation of microbial function through sediment-hosted aquifers and enrichment of novel symbionts in the deep terrestrial subsurface.</title>
        <authorList>
            <person name="Probst A.J."/>
            <person name="Ladd B."/>
            <person name="Jarett J.K."/>
            <person name="Geller-Mcgrath D.E."/>
            <person name="Sieber C.M.K."/>
            <person name="Emerson J.B."/>
            <person name="Anantharaman K."/>
            <person name="Thomas B.C."/>
            <person name="Malmstrom R."/>
            <person name="Stieglmeier M."/>
            <person name="Klingl A."/>
            <person name="Woyke T."/>
            <person name="Ryan C.M."/>
            <person name="Banfield J.F."/>
        </authorList>
    </citation>
    <scope>NUCLEOTIDE SEQUENCE [LARGE SCALE GENOMIC DNA]</scope>
</reference>
<dbReference type="Proteomes" id="UP000230154">
    <property type="component" value="Unassembled WGS sequence"/>
</dbReference>
<dbReference type="Gene3D" id="3.40.960.10">
    <property type="entry name" value="VSR Endonuclease"/>
    <property type="match status" value="1"/>
</dbReference>
<dbReference type="InterPro" id="IPR047216">
    <property type="entry name" value="Endonuclease_DUF559_bact"/>
</dbReference>
<accession>A0A2H0TPS6</accession>
<dbReference type="CDD" id="cd01038">
    <property type="entry name" value="Endonuclease_DUF559"/>
    <property type="match status" value="1"/>
</dbReference>
<dbReference type="AlphaFoldDB" id="A0A2H0TPS6"/>
<evidence type="ECO:0000259" key="2">
    <source>
        <dbReference type="Pfam" id="PF04480"/>
    </source>
</evidence>
<feature type="domain" description="DUF559" evidence="2">
    <location>
        <begin position="52"/>
        <end position="156"/>
    </location>
</feature>
<dbReference type="Pfam" id="PF04480">
    <property type="entry name" value="DUF559"/>
    <property type="match status" value="1"/>
</dbReference>
<evidence type="ECO:0000313" key="3">
    <source>
        <dbReference type="EMBL" id="PIR74152.1"/>
    </source>
</evidence>
<dbReference type="EMBL" id="PFCB01000028">
    <property type="protein sequence ID" value="PIR74152.1"/>
    <property type="molecule type" value="Genomic_DNA"/>
</dbReference>
<evidence type="ECO:0000313" key="4">
    <source>
        <dbReference type="Proteomes" id="UP000230154"/>
    </source>
</evidence>
<feature type="compositionally biased region" description="Polar residues" evidence="1">
    <location>
        <begin position="12"/>
        <end position="22"/>
    </location>
</feature>
<gene>
    <name evidence="3" type="ORF">COU35_03785</name>
</gene>
<dbReference type="PANTHER" id="PTHR38590">
    <property type="entry name" value="BLL0828 PROTEIN"/>
    <property type="match status" value="1"/>
</dbReference>
<name>A0A2H0TPS6_9BACT</name>
<feature type="region of interest" description="Disordered" evidence="1">
    <location>
        <begin position="1"/>
        <end position="51"/>
    </location>
</feature>
<dbReference type="PANTHER" id="PTHR38590:SF1">
    <property type="entry name" value="BLL0828 PROTEIN"/>
    <property type="match status" value="1"/>
</dbReference>
<dbReference type="InterPro" id="IPR011335">
    <property type="entry name" value="Restrct_endonuc-II-like"/>
</dbReference>
<protein>
    <recommendedName>
        <fullName evidence="2">DUF559 domain-containing protein</fullName>
    </recommendedName>
</protein>
<proteinExistence type="predicted"/>